<organism evidence="2 3">
    <name type="scientific">Hevea brasiliensis</name>
    <name type="common">Para rubber tree</name>
    <name type="synonym">Siphonia brasiliensis</name>
    <dbReference type="NCBI Taxonomy" id="3981"/>
    <lineage>
        <taxon>Eukaryota</taxon>
        <taxon>Viridiplantae</taxon>
        <taxon>Streptophyta</taxon>
        <taxon>Embryophyta</taxon>
        <taxon>Tracheophyta</taxon>
        <taxon>Spermatophyta</taxon>
        <taxon>Magnoliopsida</taxon>
        <taxon>eudicotyledons</taxon>
        <taxon>Gunneridae</taxon>
        <taxon>Pentapetalae</taxon>
        <taxon>rosids</taxon>
        <taxon>fabids</taxon>
        <taxon>Malpighiales</taxon>
        <taxon>Euphorbiaceae</taxon>
        <taxon>Crotonoideae</taxon>
        <taxon>Micrandreae</taxon>
        <taxon>Hevea</taxon>
    </lineage>
</organism>
<evidence type="ECO:0000313" key="3">
    <source>
        <dbReference type="Proteomes" id="UP000467840"/>
    </source>
</evidence>
<reference evidence="2 3" key="1">
    <citation type="journal article" date="2020" name="Mol. Plant">
        <title>The Chromosome-Based Rubber Tree Genome Provides New Insights into Spurge Genome Evolution and Rubber Biosynthesis.</title>
        <authorList>
            <person name="Liu J."/>
            <person name="Shi C."/>
            <person name="Shi C.C."/>
            <person name="Li W."/>
            <person name="Zhang Q.J."/>
            <person name="Zhang Y."/>
            <person name="Li K."/>
            <person name="Lu H.F."/>
            <person name="Shi C."/>
            <person name="Zhu S.T."/>
            <person name="Xiao Z.Y."/>
            <person name="Nan H."/>
            <person name="Yue Y."/>
            <person name="Zhu X.G."/>
            <person name="Wu Y."/>
            <person name="Hong X.N."/>
            <person name="Fan G.Y."/>
            <person name="Tong Y."/>
            <person name="Zhang D."/>
            <person name="Mao C.L."/>
            <person name="Liu Y.L."/>
            <person name="Hao S.J."/>
            <person name="Liu W.Q."/>
            <person name="Lv M.Q."/>
            <person name="Zhang H.B."/>
            <person name="Liu Y."/>
            <person name="Hu-Tang G.R."/>
            <person name="Wang J.P."/>
            <person name="Wang J.H."/>
            <person name="Sun Y.H."/>
            <person name="Ni S.B."/>
            <person name="Chen W.B."/>
            <person name="Zhang X.C."/>
            <person name="Jiao Y.N."/>
            <person name="Eichler E.E."/>
            <person name="Li G.H."/>
            <person name="Liu X."/>
            <person name="Gao L.Z."/>
        </authorList>
    </citation>
    <scope>NUCLEOTIDE SEQUENCE [LARGE SCALE GENOMIC DNA]</scope>
    <source>
        <strain evidence="3">cv. GT1</strain>
        <tissue evidence="2">Leaf</tissue>
    </source>
</reference>
<dbReference type="PANTHER" id="PTHR33413:SF33">
    <property type="entry name" value="MEDIATOR OF RNA POLYMERASE II TRANSCRIPTION SUBUNIT 29"/>
    <property type="match status" value="1"/>
</dbReference>
<comment type="caution">
    <text evidence="2">The sequence shown here is derived from an EMBL/GenBank/DDBJ whole genome shotgun (WGS) entry which is preliminary data.</text>
</comment>
<evidence type="ECO:0000256" key="1">
    <source>
        <dbReference type="SAM" id="MobiDB-lite"/>
    </source>
</evidence>
<feature type="compositionally biased region" description="Basic and acidic residues" evidence="1">
    <location>
        <begin position="140"/>
        <end position="151"/>
    </location>
</feature>
<feature type="compositionally biased region" description="Low complexity" evidence="1">
    <location>
        <begin position="157"/>
        <end position="177"/>
    </location>
</feature>
<sequence length="190" mass="20783">MGNCQAVDAATLVLQYPSGKVEKLYWPVSAADVMKMNPGHYVALLLSTTLYPTRKNGECPNTTTTTTANNNSNNSLRITRIKLLKPTDTLVLGHVYKLITTQEVMKGLLAKKQAKQKKNQPAPVGKPERREIQHSGLDIAVKRSDVEKDYQATKNETNSPRTATATNSASAAARSRTWQPSLQSISEATS</sequence>
<name>A0A6A6K2N1_HEVBR</name>
<dbReference type="Pfam" id="PF14009">
    <property type="entry name" value="PADRE"/>
    <property type="match status" value="1"/>
</dbReference>
<evidence type="ECO:0008006" key="4">
    <source>
        <dbReference type="Google" id="ProtNLM"/>
    </source>
</evidence>
<gene>
    <name evidence="2" type="ORF">GH714_043317</name>
</gene>
<dbReference type="AlphaFoldDB" id="A0A6A6K2N1"/>
<feature type="region of interest" description="Disordered" evidence="1">
    <location>
        <begin position="111"/>
        <end position="190"/>
    </location>
</feature>
<dbReference type="EMBL" id="JAAGAX010000041">
    <property type="protein sequence ID" value="KAF2282897.1"/>
    <property type="molecule type" value="Genomic_DNA"/>
</dbReference>
<evidence type="ECO:0000313" key="2">
    <source>
        <dbReference type="EMBL" id="KAF2282897.1"/>
    </source>
</evidence>
<dbReference type="InterPro" id="IPR025322">
    <property type="entry name" value="PADRE_dom"/>
</dbReference>
<dbReference type="Proteomes" id="UP000467840">
    <property type="component" value="Unassembled WGS sequence"/>
</dbReference>
<proteinExistence type="predicted"/>
<accession>A0A6A6K2N1</accession>
<dbReference type="PANTHER" id="PTHR33413">
    <property type="entry name" value="EXPRESSED PROTEIN"/>
    <property type="match status" value="1"/>
</dbReference>
<protein>
    <recommendedName>
        <fullName evidence="4">DUF4228 domain-containing protein</fullName>
    </recommendedName>
</protein>
<keyword evidence="3" id="KW-1185">Reference proteome</keyword>
<feature type="compositionally biased region" description="Polar residues" evidence="1">
    <location>
        <begin position="178"/>
        <end position="190"/>
    </location>
</feature>